<dbReference type="PANTHER" id="PTHR15286:SF6">
    <property type="entry name" value="GH01133P"/>
    <property type="match status" value="1"/>
</dbReference>
<feature type="compositionally biased region" description="Polar residues" evidence="2">
    <location>
        <begin position="303"/>
        <end position="313"/>
    </location>
</feature>
<keyword evidence="5" id="KW-1185">Reference proteome</keyword>
<proteinExistence type="predicted"/>
<feature type="compositionally biased region" description="Low complexity" evidence="2">
    <location>
        <begin position="196"/>
        <end position="207"/>
    </location>
</feature>
<gene>
    <name evidence="4" type="ORF">LSH36_193g06023</name>
</gene>
<dbReference type="InterPro" id="IPR000159">
    <property type="entry name" value="RA_dom"/>
</dbReference>
<dbReference type="InterPro" id="IPR048945">
    <property type="entry name" value="RASSF8/10_RA"/>
</dbReference>
<dbReference type="SMART" id="SM00314">
    <property type="entry name" value="RA"/>
    <property type="match status" value="1"/>
</dbReference>
<feature type="compositionally biased region" description="Basic residues" evidence="2">
    <location>
        <begin position="238"/>
        <end position="249"/>
    </location>
</feature>
<organism evidence="4 5">
    <name type="scientific">Paralvinella palmiformis</name>
    <dbReference type="NCBI Taxonomy" id="53620"/>
    <lineage>
        <taxon>Eukaryota</taxon>
        <taxon>Metazoa</taxon>
        <taxon>Spiralia</taxon>
        <taxon>Lophotrochozoa</taxon>
        <taxon>Annelida</taxon>
        <taxon>Polychaeta</taxon>
        <taxon>Sedentaria</taxon>
        <taxon>Canalipalpata</taxon>
        <taxon>Terebellida</taxon>
        <taxon>Terebelliformia</taxon>
        <taxon>Alvinellidae</taxon>
        <taxon>Paralvinella</taxon>
    </lineage>
</organism>
<name>A0AAD9JQZ8_9ANNE</name>
<feature type="compositionally biased region" description="Low complexity" evidence="2">
    <location>
        <begin position="281"/>
        <end position="302"/>
    </location>
</feature>
<evidence type="ECO:0000313" key="4">
    <source>
        <dbReference type="EMBL" id="KAK2157337.1"/>
    </source>
</evidence>
<evidence type="ECO:0000256" key="1">
    <source>
        <dbReference type="SAM" id="Coils"/>
    </source>
</evidence>
<dbReference type="InterPro" id="IPR033593">
    <property type="entry name" value="N-RASSF"/>
</dbReference>
<protein>
    <recommendedName>
        <fullName evidence="3">Ras-associating domain-containing protein</fullName>
    </recommendedName>
</protein>
<dbReference type="AlphaFoldDB" id="A0AAD9JQZ8"/>
<feature type="region of interest" description="Disordered" evidence="2">
    <location>
        <begin position="87"/>
        <end position="117"/>
    </location>
</feature>
<feature type="coiled-coil region" evidence="1">
    <location>
        <begin position="369"/>
        <end position="565"/>
    </location>
</feature>
<dbReference type="EMBL" id="JAODUP010000193">
    <property type="protein sequence ID" value="KAK2157337.1"/>
    <property type="molecule type" value="Genomic_DNA"/>
</dbReference>
<feature type="region of interest" description="Disordered" evidence="2">
    <location>
        <begin position="182"/>
        <end position="263"/>
    </location>
</feature>
<accession>A0AAD9JQZ8</accession>
<feature type="compositionally biased region" description="Polar residues" evidence="2">
    <location>
        <begin position="208"/>
        <end position="219"/>
    </location>
</feature>
<dbReference type="Proteomes" id="UP001208570">
    <property type="component" value="Unassembled WGS sequence"/>
</dbReference>
<dbReference type="PROSITE" id="PS50200">
    <property type="entry name" value="RA"/>
    <property type="match status" value="1"/>
</dbReference>
<feature type="domain" description="Ras-associating" evidence="3">
    <location>
        <begin position="1"/>
        <end position="82"/>
    </location>
</feature>
<reference evidence="4" key="1">
    <citation type="journal article" date="2023" name="Mol. Biol. Evol.">
        <title>Third-Generation Sequencing Reveals the Adaptive Role of the Epigenome in Three Deep-Sea Polychaetes.</title>
        <authorList>
            <person name="Perez M."/>
            <person name="Aroh O."/>
            <person name="Sun Y."/>
            <person name="Lan Y."/>
            <person name="Juniper S.K."/>
            <person name="Young C.R."/>
            <person name="Angers B."/>
            <person name="Qian P.Y."/>
        </authorList>
    </citation>
    <scope>NUCLEOTIDE SEQUENCE</scope>
    <source>
        <strain evidence="4">P08H-3</strain>
    </source>
</reference>
<dbReference type="PANTHER" id="PTHR15286">
    <property type="entry name" value="RAS-ASSOCIATING DOMAIN CONTAINING PROTEIN"/>
    <property type="match status" value="1"/>
</dbReference>
<keyword evidence="1" id="KW-0175">Coiled coil</keyword>
<dbReference type="Gene3D" id="3.10.20.90">
    <property type="entry name" value="Phosphatidylinositol 3-kinase Catalytic Subunit, Chain A, domain 1"/>
    <property type="match status" value="1"/>
</dbReference>
<dbReference type="InterPro" id="IPR029071">
    <property type="entry name" value="Ubiquitin-like_domsf"/>
</dbReference>
<evidence type="ECO:0000259" key="3">
    <source>
        <dbReference type="PROSITE" id="PS50200"/>
    </source>
</evidence>
<dbReference type="Pfam" id="PF21712">
    <property type="entry name" value="RASSF8-10_RA"/>
    <property type="match status" value="1"/>
</dbReference>
<sequence length="620" mass="69943">MELKVWCEGIPRVICGVTEKTTCRDVIIALAQAMGKIGQYTLVEKWRDKERFISPDESPLLSLSRWGEYANEVQLILRCSEHRQKANGHHINGSNNKLYGFSPHHSEPRLSSSSSLRKSLTFSGAHSHLHLTSTNQETDANHNENKCFVNGSTSVENIMEHDSETTQNSAAIGLRNAPYSRLGNGDRWWRPNRVPSQSTSSSLANQSDGNSDQRISQHGNVPFSYSPGLLLGGSLERTRRRNPPSRSHTHQSSDISAEHTVTSVHSAVSTVHNSVTSAYGAATSSHSTPLPLPSSNSSSSCLYPNTNTKQTSPVPDKLISLPRKIKPLPRESNNNIDLKPNANLTGHIPDLISDGSPSKYVCDNEEKRKLELLKLVSSQQEKIEKHENNIEKLDTDISQIEHFDHEPKENQKVIQELARLEKFYQELDNEIQELELVSWEGKLELELEKETRLLSEIETMRKGLNRSETELEKVNSKMKELYEEISKEKDLLNVEEKHEKEQEAKVLAEISKLQKQVEKKASECKTQQKSVDELGGEVKKKETEILEKKKKIVELEKELKDSNMKLFVRAPGELVRRSLEGRSLLSRVSLSRPSSARILENPDHLKEIVATSKNPHGLWV</sequence>
<comment type="caution">
    <text evidence="4">The sequence shown here is derived from an EMBL/GenBank/DDBJ whole genome shotgun (WGS) entry which is preliminary data.</text>
</comment>
<evidence type="ECO:0000256" key="2">
    <source>
        <dbReference type="SAM" id="MobiDB-lite"/>
    </source>
</evidence>
<evidence type="ECO:0000313" key="5">
    <source>
        <dbReference type="Proteomes" id="UP001208570"/>
    </source>
</evidence>
<dbReference type="GO" id="GO:0007165">
    <property type="term" value="P:signal transduction"/>
    <property type="evidence" value="ECO:0007669"/>
    <property type="project" value="InterPro"/>
</dbReference>
<feature type="region of interest" description="Disordered" evidence="2">
    <location>
        <begin position="281"/>
        <end position="315"/>
    </location>
</feature>
<dbReference type="SUPFAM" id="SSF54236">
    <property type="entry name" value="Ubiquitin-like"/>
    <property type="match status" value="1"/>
</dbReference>